<organism evidence="3">
    <name type="scientific">Cyanothece sp. (strain PCC 7425 / ATCC 29141)</name>
    <dbReference type="NCBI Taxonomy" id="395961"/>
    <lineage>
        <taxon>Bacteria</taxon>
        <taxon>Bacillati</taxon>
        <taxon>Cyanobacteriota</taxon>
        <taxon>Cyanophyceae</taxon>
        <taxon>Gomontiellales</taxon>
        <taxon>Cyanothecaceae</taxon>
        <taxon>Cyanothece</taxon>
    </lineage>
</organism>
<dbReference type="STRING" id="395961.Cyan7425_3831"/>
<proteinExistence type="predicted"/>
<dbReference type="InterPro" id="IPR013096">
    <property type="entry name" value="Cupin_2"/>
</dbReference>
<evidence type="ECO:0000256" key="1">
    <source>
        <dbReference type="SAM" id="MobiDB-lite"/>
    </source>
</evidence>
<evidence type="ECO:0000313" key="3">
    <source>
        <dbReference type="EMBL" id="ACL46149.1"/>
    </source>
</evidence>
<sequence>MSSGHASHKGTAAKPNTNANGPMDVDPQDAIPQEGYPFEGGAEGESHPAALERPREQHPSSDRPMSSEPSALNPTVAQVDAQHAPRGAMGQKYLARGQNVAMRLWEREQPGDDKAATQRNYEMVGYVIDGRAELHLEDQPVVQLEPGDSWLVPQGIRHRYKILEPFTAVEATCPPAETQEQA</sequence>
<feature type="region of interest" description="Disordered" evidence="1">
    <location>
        <begin position="1"/>
        <end position="90"/>
    </location>
</feature>
<feature type="compositionally biased region" description="Polar residues" evidence="1">
    <location>
        <begin position="63"/>
        <end position="76"/>
    </location>
</feature>
<dbReference type="SUPFAM" id="SSF51182">
    <property type="entry name" value="RmlC-like cupins"/>
    <property type="match status" value="1"/>
</dbReference>
<accession>B8HTR8</accession>
<protein>
    <submittedName>
        <fullName evidence="3">Cupin 2 conserved barrel domain protein</fullName>
    </submittedName>
</protein>
<dbReference type="InterPro" id="IPR014710">
    <property type="entry name" value="RmlC-like_jellyroll"/>
</dbReference>
<dbReference type="AlphaFoldDB" id="B8HTR8"/>
<gene>
    <name evidence="3" type="ordered locus">Cyan7425_3831</name>
</gene>
<dbReference type="EMBL" id="CP001344">
    <property type="protein sequence ID" value="ACL46149.1"/>
    <property type="molecule type" value="Genomic_DNA"/>
</dbReference>
<name>B8HTR8_CYAP4</name>
<dbReference type="Pfam" id="PF07883">
    <property type="entry name" value="Cupin_2"/>
    <property type="match status" value="1"/>
</dbReference>
<dbReference type="KEGG" id="cyn:Cyan7425_3831"/>
<feature type="domain" description="Cupin type-2" evidence="2">
    <location>
        <begin position="109"/>
        <end position="162"/>
    </location>
</feature>
<dbReference type="HOGENOM" id="CLU_1479735_0_0_3"/>
<dbReference type="eggNOG" id="COG1917">
    <property type="taxonomic scope" value="Bacteria"/>
</dbReference>
<dbReference type="Gene3D" id="2.60.120.10">
    <property type="entry name" value="Jelly Rolls"/>
    <property type="match status" value="1"/>
</dbReference>
<dbReference type="InterPro" id="IPR011051">
    <property type="entry name" value="RmlC_Cupin_sf"/>
</dbReference>
<feature type="compositionally biased region" description="Basic and acidic residues" evidence="1">
    <location>
        <begin position="44"/>
        <end position="61"/>
    </location>
</feature>
<evidence type="ECO:0000259" key="2">
    <source>
        <dbReference type="Pfam" id="PF07883"/>
    </source>
</evidence>
<reference evidence="3" key="1">
    <citation type="submission" date="2009-01" db="EMBL/GenBank/DDBJ databases">
        <title>Complete sequence of chromosome Cyanothece sp. PCC 7425.</title>
        <authorList>
            <consortium name="US DOE Joint Genome Institute"/>
            <person name="Lucas S."/>
            <person name="Copeland A."/>
            <person name="Lapidus A."/>
            <person name="Glavina del Rio T."/>
            <person name="Dalin E."/>
            <person name="Tice H."/>
            <person name="Bruce D."/>
            <person name="Goodwin L."/>
            <person name="Pitluck S."/>
            <person name="Sims D."/>
            <person name="Meineke L."/>
            <person name="Brettin T."/>
            <person name="Detter J.C."/>
            <person name="Han C."/>
            <person name="Larimer F."/>
            <person name="Land M."/>
            <person name="Hauser L."/>
            <person name="Kyrpides N."/>
            <person name="Ovchinnikova G."/>
            <person name="Liberton M."/>
            <person name="Stoeckel J."/>
            <person name="Banerjee A."/>
            <person name="Singh A."/>
            <person name="Page L."/>
            <person name="Sato H."/>
            <person name="Zhao L."/>
            <person name="Sherman L."/>
            <person name="Pakrasi H."/>
            <person name="Richardson P."/>
        </authorList>
    </citation>
    <scope>NUCLEOTIDE SEQUENCE</scope>
    <source>
        <strain evidence="3">PCC 7425</strain>
    </source>
</reference>